<dbReference type="InterPro" id="IPR001245">
    <property type="entry name" value="Ser-Thr/Tyr_kinase_cat_dom"/>
</dbReference>
<dbReference type="FunFam" id="1.10.510.10:FF:000108">
    <property type="entry name" value="L-type lectin-domain containing receptor kinase S.4"/>
    <property type="match status" value="1"/>
</dbReference>
<feature type="domain" description="Protein kinase" evidence="22">
    <location>
        <begin position="344"/>
        <end position="619"/>
    </location>
</feature>
<evidence type="ECO:0000256" key="10">
    <source>
        <dbReference type="ARBA" id="ARBA00022741"/>
    </source>
</evidence>
<dbReference type="GO" id="GO:0016020">
    <property type="term" value="C:membrane"/>
    <property type="evidence" value="ECO:0007669"/>
    <property type="project" value="UniProtKB-SubCell"/>
</dbReference>
<accession>A0A8T3APM4</accession>
<comment type="similarity">
    <text evidence="2">In the N-terminal section; belongs to the leguminous lectin family.</text>
</comment>
<keyword evidence="12 19" id="KW-0067">ATP-binding</keyword>
<evidence type="ECO:0000256" key="8">
    <source>
        <dbReference type="ARBA" id="ARBA00022729"/>
    </source>
</evidence>
<keyword evidence="10 19" id="KW-0547">Nucleotide-binding</keyword>
<dbReference type="Pfam" id="PF07714">
    <property type="entry name" value="PK_Tyr_Ser-Thr"/>
    <property type="match status" value="1"/>
</dbReference>
<dbReference type="GO" id="GO:0006952">
    <property type="term" value="P:defense response"/>
    <property type="evidence" value="ECO:0007669"/>
    <property type="project" value="UniProtKB-ARBA"/>
</dbReference>
<evidence type="ECO:0000256" key="20">
    <source>
        <dbReference type="SAM" id="Phobius"/>
    </source>
</evidence>
<comment type="similarity">
    <text evidence="3">In the C-terminal section; belongs to the protein kinase superfamily. Ser/Thr protein kinase family.</text>
</comment>
<keyword evidence="11" id="KW-0418">Kinase</keyword>
<sequence>MESQAFKASLLFLLIINTVAAENDEFIYNGFASEDLFLDGIANIAPNGLLFMTNTSKYMQSHAFHKTVIQFKNTSDGKLSSFSTCFVFAIVPEYSDVGGHGLALVISPTRGRPGALPIQYLGLFNPSNNGNSSNHVLAIELDTVDNIDFEDINNNHVGVDINGLKSVAAAPASYFLEGNKGYKNLTLLSGKPMILWVEYDALEMKLNVTISPINVPKPSLPLISLSINLSWVIYDAMYIGLSSSSGSVKTSHYVLGWSFKLNGKAPGLNLTSLPSLPLPEDGKNKALNFKLYILVVAFLLVTVIGIAYVVVMKIKYAEVLEDWEIEYQHHRFSYKDLYKATKGFKEDELLGIGGFGRVYKGKLPMSTAKIAVKRIPHDSKQGMREFVSEIVSISQLCHKNLVQLLGYCRCKGELLLVYELMSNGSLDKFIFDDSEKKKLNWRHRFEIIKGVASALLYLHEEWEKVVIHQDIKASNVLLDDDLIAKVGDFGLSRLYDRGNDPKTTHVIGTFGYIAPELNKNGRATTSTDVYAFGVFLLEVACGRRPILQDASPDVQNLVDWVSNNWKRGTIMDSKDVKLGTDFRPEEVELVLKLGLLCSQPSPNVRPSMRQVVQILNEITTDGAEIQLFTNGQ</sequence>
<feature type="binding site" evidence="19">
    <location>
        <position position="373"/>
    </location>
    <ligand>
        <name>ATP</name>
        <dbReference type="ChEBI" id="CHEBI:30616"/>
    </ligand>
</feature>
<evidence type="ECO:0000256" key="1">
    <source>
        <dbReference type="ARBA" id="ARBA00004479"/>
    </source>
</evidence>
<dbReference type="SMR" id="A0A8T3APM4"/>
<keyword evidence="5" id="KW-0723">Serine/threonine-protein kinase</keyword>
<dbReference type="GO" id="GO:0004674">
    <property type="term" value="F:protein serine/threonine kinase activity"/>
    <property type="evidence" value="ECO:0007669"/>
    <property type="project" value="UniProtKB-KW"/>
</dbReference>
<evidence type="ECO:0000313" key="23">
    <source>
        <dbReference type="EMBL" id="KAI0498343.1"/>
    </source>
</evidence>
<evidence type="ECO:0000256" key="7">
    <source>
        <dbReference type="ARBA" id="ARBA00022692"/>
    </source>
</evidence>
<dbReference type="PROSITE" id="PS00108">
    <property type="entry name" value="PROTEIN_KINASE_ST"/>
    <property type="match status" value="1"/>
</dbReference>
<comment type="caution">
    <text evidence="23">The sequence shown here is derived from an EMBL/GenBank/DDBJ whole genome shotgun (WGS) entry which is preliminary data.</text>
</comment>
<keyword evidence="7 20" id="KW-0812">Transmembrane</keyword>
<evidence type="ECO:0000256" key="17">
    <source>
        <dbReference type="ARBA" id="ARBA00047899"/>
    </source>
</evidence>
<dbReference type="FunFam" id="3.30.200.20:FF:000112">
    <property type="entry name" value="Lectin-domain containing receptor kinase A4.3"/>
    <property type="match status" value="1"/>
</dbReference>
<dbReference type="GO" id="GO:0051707">
    <property type="term" value="P:response to other organism"/>
    <property type="evidence" value="ECO:0007669"/>
    <property type="project" value="UniProtKB-ARBA"/>
</dbReference>
<keyword evidence="6" id="KW-0808">Transferase</keyword>
<dbReference type="CDD" id="cd14066">
    <property type="entry name" value="STKc_IRAK"/>
    <property type="match status" value="1"/>
</dbReference>
<keyword evidence="13 20" id="KW-1133">Transmembrane helix</keyword>
<dbReference type="SUPFAM" id="SSF56112">
    <property type="entry name" value="Protein kinase-like (PK-like)"/>
    <property type="match status" value="1"/>
</dbReference>
<evidence type="ECO:0000256" key="14">
    <source>
        <dbReference type="ARBA" id="ARBA00023136"/>
    </source>
</evidence>
<keyword evidence="16" id="KW-0325">Glycoprotein</keyword>
<evidence type="ECO:0000259" key="22">
    <source>
        <dbReference type="PROSITE" id="PS50011"/>
    </source>
</evidence>
<dbReference type="PANTHER" id="PTHR27007">
    <property type="match status" value="1"/>
</dbReference>
<evidence type="ECO:0000256" key="4">
    <source>
        <dbReference type="ARBA" id="ARBA00012513"/>
    </source>
</evidence>
<evidence type="ECO:0000256" key="6">
    <source>
        <dbReference type="ARBA" id="ARBA00022679"/>
    </source>
</evidence>
<dbReference type="OrthoDB" id="543442at2759"/>
<dbReference type="Gene3D" id="3.30.200.20">
    <property type="entry name" value="Phosphorylase Kinase, domain 1"/>
    <property type="match status" value="1"/>
</dbReference>
<dbReference type="AlphaFoldDB" id="A0A8T3APM4"/>
<dbReference type="InterPro" id="IPR017441">
    <property type="entry name" value="Protein_kinase_ATP_BS"/>
</dbReference>
<evidence type="ECO:0000256" key="13">
    <source>
        <dbReference type="ARBA" id="ARBA00022989"/>
    </source>
</evidence>
<gene>
    <name evidence="23" type="ORF">KFK09_021584</name>
</gene>
<dbReference type="InterPro" id="IPR050528">
    <property type="entry name" value="L-type_Lectin-RKs"/>
</dbReference>
<organism evidence="23 24">
    <name type="scientific">Dendrobium nobile</name>
    <name type="common">Orchid</name>
    <dbReference type="NCBI Taxonomy" id="94219"/>
    <lineage>
        <taxon>Eukaryota</taxon>
        <taxon>Viridiplantae</taxon>
        <taxon>Streptophyta</taxon>
        <taxon>Embryophyta</taxon>
        <taxon>Tracheophyta</taxon>
        <taxon>Spermatophyta</taxon>
        <taxon>Magnoliopsida</taxon>
        <taxon>Liliopsida</taxon>
        <taxon>Asparagales</taxon>
        <taxon>Orchidaceae</taxon>
        <taxon>Epidendroideae</taxon>
        <taxon>Malaxideae</taxon>
        <taxon>Dendrobiinae</taxon>
        <taxon>Dendrobium</taxon>
    </lineage>
</organism>
<protein>
    <recommendedName>
        <fullName evidence="4">non-specific serine/threonine protein kinase</fullName>
        <ecNumber evidence="4">2.7.11.1</ecNumber>
    </recommendedName>
</protein>
<dbReference type="PROSITE" id="PS00107">
    <property type="entry name" value="PROTEIN_KINASE_ATP"/>
    <property type="match status" value="1"/>
</dbReference>
<dbReference type="Pfam" id="PF00139">
    <property type="entry name" value="Lectin_legB"/>
    <property type="match status" value="1"/>
</dbReference>
<evidence type="ECO:0000313" key="24">
    <source>
        <dbReference type="Proteomes" id="UP000829196"/>
    </source>
</evidence>
<dbReference type="InterPro" id="IPR013320">
    <property type="entry name" value="ConA-like_dom_sf"/>
</dbReference>
<dbReference type="Gene3D" id="1.10.510.10">
    <property type="entry name" value="Transferase(Phosphotransferase) domain 1"/>
    <property type="match status" value="1"/>
</dbReference>
<feature type="signal peptide" evidence="21">
    <location>
        <begin position="1"/>
        <end position="21"/>
    </location>
</feature>
<keyword evidence="9" id="KW-0430">Lectin</keyword>
<evidence type="ECO:0000256" key="12">
    <source>
        <dbReference type="ARBA" id="ARBA00022840"/>
    </source>
</evidence>
<name>A0A8T3APM4_DENNO</name>
<evidence type="ECO:0000256" key="3">
    <source>
        <dbReference type="ARBA" id="ARBA00010217"/>
    </source>
</evidence>
<dbReference type="FunFam" id="2.60.120.200:FF:000051">
    <property type="entry name" value="L-type lectin-domain containing receptor kinase V.9"/>
    <property type="match status" value="1"/>
</dbReference>
<feature type="transmembrane region" description="Helical" evidence="20">
    <location>
        <begin position="291"/>
        <end position="311"/>
    </location>
</feature>
<dbReference type="InterPro" id="IPR008271">
    <property type="entry name" value="Ser/Thr_kinase_AS"/>
</dbReference>
<dbReference type="Proteomes" id="UP000829196">
    <property type="component" value="Unassembled WGS sequence"/>
</dbReference>
<dbReference type="GO" id="GO:0030246">
    <property type="term" value="F:carbohydrate binding"/>
    <property type="evidence" value="ECO:0007669"/>
    <property type="project" value="UniProtKB-KW"/>
</dbReference>
<dbReference type="Gene3D" id="2.60.120.200">
    <property type="match status" value="1"/>
</dbReference>
<dbReference type="InterPro" id="IPR011009">
    <property type="entry name" value="Kinase-like_dom_sf"/>
</dbReference>
<dbReference type="GO" id="GO:0005524">
    <property type="term" value="F:ATP binding"/>
    <property type="evidence" value="ECO:0007669"/>
    <property type="project" value="UniProtKB-UniRule"/>
</dbReference>
<comment type="catalytic activity">
    <reaction evidence="17">
        <text>L-threonyl-[protein] + ATP = O-phospho-L-threonyl-[protein] + ADP + H(+)</text>
        <dbReference type="Rhea" id="RHEA:46608"/>
        <dbReference type="Rhea" id="RHEA-COMP:11060"/>
        <dbReference type="Rhea" id="RHEA-COMP:11605"/>
        <dbReference type="ChEBI" id="CHEBI:15378"/>
        <dbReference type="ChEBI" id="CHEBI:30013"/>
        <dbReference type="ChEBI" id="CHEBI:30616"/>
        <dbReference type="ChEBI" id="CHEBI:61977"/>
        <dbReference type="ChEBI" id="CHEBI:456216"/>
        <dbReference type="EC" id="2.7.11.1"/>
    </reaction>
</comment>
<proteinExistence type="inferred from homology"/>
<evidence type="ECO:0000256" key="19">
    <source>
        <dbReference type="PROSITE-ProRule" id="PRU10141"/>
    </source>
</evidence>
<keyword evidence="24" id="KW-1185">Reference proteome</keyword>
<dbReference type="SMART" id="SM00220">
    <property type="entry name" value="S_TKc"/>
    <property type="match status" value="1"/>
</dbReference>
<dbReference type="EC" id="2.7.11.1" evidence="4"/>
<evidence type="ECO:0000256" key="16">
    <source>
        <dbReference type="ARBA" id="ARBA00023180"/>
    </source>
</evidence>
<comment type="subcellular location">
    <subcellularLocation>
        <location evidence="1">Membrane</location>
        <topology evidence="1">Single-pass type I membrane protein</topology>
    </subcellularLocation>
</comment>
<dbReference type="CDD" id="cd06899">
    <property type="entry name" value="lectin_legume_LecRK_Arcelin_ConA"/>
    <property type="match status" value="1"/>
</dbReference>
<keyword evidence="8 21" id="KW-0732">Signal</keyword>
<feature type="chain" id="PRO_5035861530" description="non-specific serine/threonine protein kinase" evidence="21">
    <location>
        <begin position="22"/>
        <end position="632"/>
    </location>
</feature>
<dbReference type="InterPro" id="IPR000719">
    <property type="entry name" value="Prot_kinase_dom"/>
</dbReference>
<evidence type="ECO:0000256" key="2">
    <source>
        <dbReference type="ARBA" id="ARBA00008536"/>
    </source>
</evidence>
<evidence type="ECO:0000256" key="5">
    <source>
        <dbReference type="ARBA" id="ARBA00022527"/>
    </source>
</evidence>
<comment type="catalytic activity">
    <reaction evidence="18">
        <text>L-seryl-[protein] + ATP = O-phospho-L-seryl-[protein] + ADP + H(+)</text>
        <dbReference type="Rhea" id="RHEA:17989"/>
        <dbReference type="Rhea" id="RHEA-COMP:9863"/>
        <dbReference type="Rhea" id="RHEA-COMP:11604"/>
        <dbReference type="ChEBI" id="CHEBI:15378"/>
        <dbReference type="ChEBI" id="CHEBI:29999"/>
        <dbReference type="ChEBI" id="CHEBI:30616"/>
        <dbReference type="ChEBI" id="CHEBI:83421"/>
        <dbReference type="ChEBI" id="CHEBI:456216"/>
        <dbReference type="EC" id="2.7.11.1"/>
    </reaction>
</comment>
<dbReference type="PROSITE" id="PS50011">
    <property type="entry name" value="PROTEIN_KINASE_DOM"/>
    <property type="match status" value="1"/>
</dbReference>
<evidence type="ECO:0000256" key="15">
    <source>
        <dbReference type="ARBA" id="ARBA00023170"/>
    </source>
</evidence>
<dbReference type="EMBL" id="JAGYWB010000015">
    <property type="protein sequence ID" value="KAI0498343.1"/>
    <property type="molecule type" value="Genomic_DNA"/>
</dbReference>
<reference evidence="23" key="1">
    <citation type="journal article" date="2022" name="Front. Genet.">
        <title>Chromosome-Scale Assembly of the Dendrobium nobile Genome Provides Insights Into the Molecular Mechanism of the Biosynthesis of the Medicinal Active Ingredient of Dendrobium.</title>
        <authorList>
            <person name="Xu Q."/>
            <person name="Niu S.-C."/>
            <person name="Li K.-L."/>
            <person name="Zheng P.-J."/>
            <person name="Zhang X.-J."/>
            <person name="Jia Y."/>
            <person name="Liu Y."/>
            <person name="Niu Y.-X."/>
            <person name="Yu L.-H."/>
            <person name="Chen D.-F."/>
            <person name="Zhang G.-Q."/>
        </authorList>
    </citation>
    <scope>NUCLEOTIDE SEQUENCE</scope>
    <source>
        <tissue evidence="23">Leaf</tissue>
    </source>
</reference>
<evidence type="ECO:0000256" key="21">
    <source>
        <dbReference type="SAM" id="SignalP"/>
    </source>
</evidence>
<keyword evidence="15" id="KW-0675">Receptor</keyword>
<evidence type="ECO:0000256" key="18">
    <source>
        <dbReference type="ARBA" id="ARBA00048679"/>
    </source>
</evidence>
<keyword evidence="14 20" id="KW-0472">Membrane</keyword>
<dbReference type="InterPro" id="IPR001220">
    <property type="entry name" value="Legume_lectin_dom"/>
</dbReference>
<dbReference type="SUPFAM" id="SSF49899">
    <property type="entry name" value="Concanavalin A-like lectins/glucanases"/>
    <property type="match status" value="1"/>
</dbReference>
<evidence type="ECO:0000256" key="9">
    <source>
        <dbReference type="ARBA" id="ARBA00022734"/>
    </source>
</evidence>
<evidence type="ECO:0000256" key="11">
    <source>
        <dbReference type="ARBA" id="ARBA00022777"/>
    </source>
</evidence>